<dbReference type="AlphaFoldDB" id="A0A0D7AWX1"/>
<feature type="region of interest" description="Disordered" evidence="1">
    <location>
        <begin position="488"/>
        <end position="524"/>
    </location>
</feature>
<feature type="region of interest" description="Disordered" evidence="1">
    <location>
        <begin position="1"/>
        <end position="115"/>
    </location>
</feature>
<evidence type="ECO:0000313" key="2">
    <source>
        <dbReference type="EMBL" id="KIY61776.1"/>
    </source>
</evidence>
<feature type="compositionally biased region" description="Low complexity" evidence="1">
    <location>
        <begin position="103"/>
        <end position="114"/>
    </location>
</feature>
<feature type="compositionally biased region" description="Low complexity" evidence="1">
    <location>
        <begin position="54"/>
        <end position="77"/>
    </location>
</feature>
<organism evidence="2 3">
    <name type="scientific">Cylindrobasidium torrendii FP15055 ss-10</name>
    <dbReference type="NCBI Taxonomy" id="1314674"/>
    <lineage>
        <taxon>Eukaryota</taxon>
        <taxon>Fungi</taxon>
        <taxon>Dikarya</taxon>
        <taxon>Basidiomycota</taxon>
        <taxon>Agaricomycotina</taxon>
        <taxon>Agaricomycetes</taxon>
        <taxon>Agaricomycetidae</taxon>
        <taxon>Agaricales</taxon>
        <taxon>Marasmiineae</taxon>
        <taxon>Physalacriaceae</taxon>
        <taxon>Cylindrobasidium</taxon>
    </lineage>
</organism>
<feature type="compositionally biased region" description="Polar residues" evidence="1">
    <location>
        <begin position="40"/>
        <end position="52"/>
    </location>
</feature>
<reference evidence="2 3" key="1">
    <citation type="journal article" date="2015" name="Fungal Genet. Biol.">
        <title>Evolution of novel wood decay mechanisms in Agaricales revealed by the genome sequences of Fistulina hepatica and Cylindrobasidium torrendii.</title>
        <authorList>
            <person name="Floudas D."/>
            <person name="Held B.W."/>
            <person name="Riley R."/>
            <person name="Nagy L.G."/>
            <person name="Koehler G."/>
            <person name="Ransdell A.S."/>
            <person name="Younus H."/>
            <person name="Chow J."/>
            <person name="Chiniquy J."/>
            <person name="Lipzen A."/>
            <person name="Tritt A."/>
            <person name="Sun H."/>
            <person name="Haridas S."/>
            <person name="LaButti K."/>
            <person name="Ohm R.A."/>
            <person name="Kues U."/>
            <person name="Blanchette R.A."/>
            <person name="Grigoriev I.V."/>
            <person name="Minto R.E."/>
            <person name="Hibbett D.S."/>
        </authorList>
    </citation>
    <scope>NUCLEOTIDE SEQUENCE [LARGE SCALE GENOMIC DNA]</scope>
    <source>
        <strain evidence="2 3">FP15055 ss-10</strain>
    </source>
</reference>
<dbReference type="GO" id="GO:0000228">
    <property type="term" value="C:nuclear chromosome"/>
    <property type="evidence" value="ECO:0007669"/>
    <property type="project" value="InterPro"/>
</dbReference>
<name>A0A0D7AWX1_9AGAR</name>
<evidence type="ECO:0000313" key="3">
    <source>
        <dbReference type="Proteomes" id="UP000054007"/>
    </source>
</evidence>
<dbReference type="Proteomes" id="UP000054007">
    <property type="component" value="Unassembled WGS sequence"/>
</dbReference>
<dbReference type="EMBL" id="KN880873">
    <property type="protein sequence ID" value="KIY61776.1"/>
    <property type="molecule type" value="Genomic_DNA"/>
</dbReference>
<proteinExistence type="predicted"/>
<feature type="compositionally biased region" description="Pro residues" evidence="1">
    <location>
        <begin position="78"/>
        <end position="102"/>
    </location>
</feature>
<dbReference type="InterPro" id="IPR006939">
    <property type="entry name" value="SNF5"/>
</dbReference>
<dbReference type="GO" id="GO:0006338">
    <property type="term" value="P:chromatin remodeling"/>
    <property type="evidence" value="ECO:0007669"/>
    <property type="project" value="InterPro"/>
</dbReference>
<feature type="region of interest" description="Disordered" evidence="1">
    <location>
        <begin position="177"/>
        <end position="256"/>
    </location>
</feature>
<accession>A0A0D7AWX1</accession>
<feature type="compositionally biased region" description="Polar residues" evidence="1">
    <location>
        <begin position="1"/>
        <end position="24"/>
    </location>
</feature>
<feature type="compositionally biased region" description="Basic and acidic residues" evidence="1">
    <location>
        <begin position="488"/>
        <end position="511"/>
    </location>
</feature>
<protein>
    <submittedName>
        <fullName evidence="2">SNF5-domain-containing protein</fullName>
    </submittedName>
</protein>
<evidence type="ECO:0000256" key="1">
    <source>
        <dbReference type="SAM" id="MobiDB-lite"/>
    </source>
</evidence>
<keyword evidence="3" id="KW-1185">Reference proteome</keyword>
<gene>
    <name evidence="2" type="ORF">CYLTODRAFT_495056</name>
</gene>
<dbReference type="Pfam" id="PF04855">
    <property type="entry name" value="SNF5"/>
    <property type="match status" value="1"/>
</dbReference>
<feature type="compositionally biased region" description="Acidic residues" evidence="1">
    <location>
        <begin position="181"/>
        <end position="198"/>
    </location>
</feature>
<dbReference type="STRING" id="1314674.A0A0D7AWX1"/>
<feature type="compositionally biased region" description="Gly residues" evidence="1">
    <location>
        <begin position="200"/>
        <end position="211"/>
    </location>
</feature>
<dbReference type="OrthoDB" id="10258327at2759"/>
<sequence>MDASNPFQTMTTAQLSQTVSQLQSKYGPAPGSTKEAQYMKNLQNWSTSTTPVPANVAVSSRSTRSRRNNNNTTTATPTPTPTRAPSTVPVPVPMYIPPPVPAPSGSGSSSAPAAMQGVLPTQPQAMTSTYASRLRTGATLLMQPILNQEKQTVAAGGGTGAGTGSRTSRRGAAINYAEVPSGDEYEDSDEQEEQEEDSGFGVGGGVGGGVGSPMHTPTPPPPQPAQQQQQDAPVASCLGGIPSEKTIKSRPFLPTPFSAPPYPLPLPSELSGARGKATSLVPVRVEFETERERVRDSFLWNLNEVGITPEAFARTFCNDVDLPLVPWVETIAAQIKAQLDEAVDFTFIDSMNVEDTGGGGGGECRVIVAIDVQIGTFHLVDYIEWDLMSSLTPEAFTKQMCAEMGLGGEAGPLIAHAIHEELLKHKKDALEWGVLGPTSQQDRSAVMKDRTGLGGWSGRGGRAPQTLQSVWRDWVDLNEFSTRWEELSPEEIERREGERDRASRRLRRETSKFQSQALGRRRWR</sequence>